<proteinExistence type="predicted"/>
<feature type="compositionally biased region" description="Low complexity" evidence="1">
    <location>
        <begin position="86"/>
        <end position="97"/>
    </location>
</feature>
<dbReference type="EMBL" id="ML996102">
    <property type="protein sequence ID" value="KAF2739983.1"/>
    <property type="molecule type" value="Genomic_DNA"/>
</dbReference>
<organism evidence="2 3">
    <name type="scientific">Polyplosphaeria fusca</name>
    <dbReference type="NCBI Taxonomy" id="682080"/>
    <lineage>
        <taxon>Eukaryota</taxon>
        <taxon>Fungi</taxon>
        <taxon>Dikarya</taxon>
        <taxon>Ascomycota</taxon>
        <taxon>Pezizomycotina</taxon>
        <taxon>Dothideomycetes</taxon>
        <taxon>Pleosporomycetidae</taxon>
        <taxon>Pleosporales</taxon>
        <taxon>Tetraplosphaeriaceae</taxon>
        <taxon>Polyplosphaeria</taxon>
    </lineage>
</organism>
<dbReference type="Proteomes" id="UP000799444">
    <property type="component" value="Unassembled WGS sequence"/>
</dbReference>
<evidence type="ECO:0000313" key="2">
    <source>
        <dbReference type="EMBL" id="KAF2739983.1"/>
    </source>
</evidence>
<sequence length="234" mass="25389">MCAWRQQPGCSENNRLPLSLSLVSRQSYPDASALGLLMRRTRRLRALLHVALGPATGLPLYSPLSRLSRQAPLARLSDSLGEGRPSHAAALGHAASSVTRSPSTALHHQGAEHASRLHGRTLQHPHACGPGATQLQQRSRDKCECVRSLRGWSFRAQRRPWPSFSPGPHVCCCVLAERQRPPALNSSHTKGAQPRSMRFPLAVKNPRATAAIPRHTGAMVVPSKQGKRPPSPLA</sequence>
<evidence type="ECO:0000256" key="1">
    <source>
        <dbReference type="SAM" id="MobiDB-lite"/>
    </source>
</evidence>
<evidence type="ECO:0000313" key="3">
    <source>
        <dbReference type="Proteomes" id="UP000799444"/>
    </source>
</evidence>
<feature type="region of interest" description="Disordered" evidence="1">
    <location>
        <begin position="77"/>
        <end position="135"/>
    </location>
</feature>
<protein>
    <submittedName>
        <fullName evidence="2">Uncharacterized protein</fullName>
    </submittedName>
</protein>
<comment type="caution">
    <text evidence="2">The sequence shown here is derived from an EMBL/GenBank/DDBJ whole genome shotgun (WGS) entry which is preliminary data.</text>
</comment>
<dbReference type="AlphaFoldDB" id="A0A9P4R645"/>
<name>A0A9P4R645_9PLEO</name>
<keyword evidence="3" id="KW-1185">Reference proteome</keyword>
<reference evidence="2" key="1">
    <citation type="journal article" date="2020" name="Stud. Mycol.">
        <title>101 Dothideomycetes genomes: a test case for predicting lifestyles and emergence of pathogens.</title>
        <authorList>
            <person name="Haridas S."/>
            <person name="Albert R."/>
            <person name="Binder M."/>
            <person name="Bloem J."/>
            <person name="Labutti K."/>
            <person name="Salamov A."/>
            <person name="Andreopoulos B."/>
            <person name="Baker S."/>
            <person name="Barry K."/>
            <person name="Bills G."/>
            <person name="Bluhm B."/>
            <person name="Cannon C."/>
            <person name="Castanera R."/>
            <person name="Culley D."/>
            <person name="Daum C."/>
            <person name="Ezra D."/>
            <person name="Gonzalez J."/>
            <person name="Henrissat B."/>
            <person name="Kuo A."/>
            <person name="Liang C."/>
            <person name="Lipzen A."/>
            <person name="Lutzoni F."/>
            <person name="Magnuson J."/>
            <person name="Mondo S."/>
            <person name="Nolan M."/>
            <person name="Ohm R."/>
            <person name="Pangilinan J."/>
            <person name="Park H.-J."/>
            <person name="Ramirez L."/>
            <person name="Alfaro M."/>
            <person name="Sun H."/>
            <person name="Tritt A."/>
            <person name="Yoshinaga Y."/>
            <person name="Zwiers L.-H."/>
            <person name="Turgeon B."/>
            <person name="Goodwin S."/>
            <person name="Spatafora J."/>
            <person name="Crous P."/>
            <person name="Grigoriev I."/>
        </authorList>
    </citation>
    <scope>NUCLEOTIDE SEQUENCE</scope>
    <source>
        <strain evidence="2">CBS 125425</strain>
    </source>
</reference>
<gene>
    <name evidence="2" type="ORF">EJ04DRAFT_262390</name>
</gene>
<accession>A0A9P4R645</accession>